<feature type="repeat" description="PPR" evidence="2">
    <location>
        <begin position="391"/>
        <end position="425"/>
    </location>
</feature>
<dbReference type="InterPro" id="IPR046960">
    <property type="entry name" value="PPR_At4g14850-like_plant"/>
</dbReference>
<proteinExistence type="predicted"/>
<accession>A0A8T2TZU5</accession>
<feature type="repeat" description="PPR" evidence="2">
    <location>
        <begin position="594"/>
        <end position="628"/>
    </location>
</feature>
<gene>
    <name evidence="3" type="ORF">KP509_10G029900</name>
</gene>
<comment type="caution">
    <text evidence="3">The sequence shown here is derived from an EMBL/GenBank/DDBJ whole genome shotgun (WGS) entry which is preliminary data.</text>
</comment>
<dbReference type="EMBL" id="CM035415">
    <property type="protein sequence ID" value="KAH7427092.1"/>
    <property type="molecule type" value="Genomic_DNA"/>
</dbReference>
<dbReference type="FunFam" id="1.25.40.10:FF:000158">
    <property type="entry name" value="pentatricopeptide repeat-containing protein At2g33680"/>
    <property type="match status" value="1"/>
</dbReference>
<dbReference type="Pfam" id="PF01535">
    <property type="entry name" value="PPR"/>
    <property type="match status" value="5"/>
</dbReference>
<organism evidence="3 4">
    <name type="scientific">Ceratopteris richardii</name>
    <name type="common">Triangle waterfern</name>
    <dbReference type="NCBI Taxonomy" id="49495"/>
    <lineage>
        <taxon>Eukaryota</taxon>
        <taxon>Viridiplantae</taxon>
        <taxon>Streptophyta</taxon>
        <taxon>Embryophyta</taxon>
        <taxon>Tracheophyta</taxon>
        <taxon>Polypodiopsida</taxon>
        <taxon>Polypodiidae</taxon>
        <taxon>Polypodiales</taxon>
        <taxon>Pteridineae</taxon>
        <taxon>Pteridaceae</taxon>
        <taxon>Parkerioideae</taxon>
        <taxon>Ceratopteris</taxon>
    </lineage>
</organism>
<evidence type="ECO:0008006" key="5">
    <source>
        <dbReference type="Google" id="ProtNLM"/>
    </source>
</evidence>
<dbReference type="Gene3D" id="1.25.40.10">
    <property type="entry name" value="Tetratricopeptide repeat domain"/>
    <property type="match status" value="7"/>
</dbReference>
<dbReference type="GO" id="GO:0003723">
    <property type="term" value="F:RNA binding"/>
    <property type="evidence" value="ECO:0007669"/>
    <property type="project" value="InterPro"/>
</dbReference>
<protein>
    <recommendedName>
        <fullName evidence="5">Pentatricopeptide repeat-containing protein</fullName>
    </recommendedName>
</protein>
<dbReference type="PROSITE" id="PS51375">
    <property type="entry name" value="PPR"/>
    <property type="match status" value="7"/>
</dbReference>
<dbReference type="PANTHER" id="PTHR24015:SF739">
    <property type="entry name" value="OS03G0644200 PROTEIN"/>
    <property type="match status" value="1"/>
</dbReference>
<dbReference type="EMBL" id="CM035415">
    <property type="protein sequence ID" value="KAH7427093.1"/>
    <property type="molecule type" value="Genomic_DNA"/>
</dbReference>
<feature type="repeat" description="PPR" evidence="2">
    <location>
        <begin position="289"/>
        <end position="323"/>
    </location>
</feature>
<keyword evidence="4" id="KW-1185">Reference proteome</keyword>
<name>A0A8T2TZU5_CERRI</name>
<dbReference type="GO" id="GO:0048731">
    <property type="term" value="P:system development"/>
    <property type="evidence" value="ECO:0007669"/>
    <property type="project" value="UniProtKB-ARBA"/>
</dbReference>
<dbReference type="Pfam" id="PF13812">
    <property type="entry name" value="PPR_3"/>
    <property type="match status" value="1"/>
</dbReference>
<dbReference type="EMBL" id="CM035415">
    <property type="protein sequence ID" value="KAH7427089.1"/>
    <property type="molecule type" value="Genomic_DNA"/>
</dbReference>
<dbReference type="FunFam" id="1.25.40.10:FF:000073">
    <property type="entry name" value="Pentatricopeptide repeat-containing protein chloroplastic"/>
    <property type="match status" value="1"/>
</dbReference>
<sequence>MCLKASEVLQPTKVIYKNDRDFVALLKACTKARNLRVGIEIHADAARVGIIQNDAFVGSTMMDMYAKCGSLMKAYETFMGLPVRDTVSWTCLIKGYIDHGFAEEALDCFEQMQQEGFSPNAFTMSCSLKACGIIRSLEKGQEIYSEVEKRGLLDTDAYVGSTLVEMYARCRLLGTAQIVFNRLSVRNVVSWTVLIGGYIDLGYGKEALECFENMRNEGIFPTAATYVCVLKTCGELRNKDMGIKIHAEIEKLGLLDGELAVGGSLVDMYIKCGSLEKAQKVFQKLPFWNLVLWNALITGYAEGGHTKKAIECVNLMRNAGILPDSITFISCLKACYHGGDLDKGQEVHSEIERIGFLENDITISNSLIAMYSKLNLLPRAREIFSKTPSHNIVTWNTLIAGYAEHGQGWEALQCLEQMRLENVLPNIITVVCTLKACGNVGAILKGRELHVIIGKTDMLKNLFVLSALVDMYAKNGFLIEAHEIFSILPDRDVVAWTTLISGYADHGYGKEALKFSEEMLADGISPNTVTFICSLKACGSIGAADKAQQLYEEAQRKGLLEGDLLICNSVIDMYSKCSQVSKAQNVFNKLSSKNIVMWNTLLAAYALHGYSEETFRCLERMHAECIPPNCGTFIWILKACGLIGASHRGKEAHAEIERLGLLGRDVAVANSLIDMYVKCNLLTTAHRVFKKLTHRDIATFNSLMVGYARQGDGEGVLGVFDELLIEGLQPDAITFCTVLTVCSATCLFNKHEMYYQTFSTSFGIAPTIEHMSKMIDLLGHVGGLGRVTTLIKESSKPLHFSPWHAILSACRTYGYMKLGQEIFHGSIC</sequence>
<dbReference type="PANTHER" id="PTHR24015">
    <property type="entry name" value="OS07G0578800 PROTEIN-RELATED"/>
    <property type="match status" value="1"/>
</dbReference>
<keyword evidence="1" id="KW-0677">Repeat</keyword>
<feature type="repeat" description="PPR" evidence="2">
    <location>
        <begin position="85"/>
        <end position="119"/>
    </location>
</feature>
<dbReference type="GO" id="GO:0009451">
    <property type="term" value="P:RNA modification"/>
    <property type="evidence" value="ECO:0007669"/>
    <property type="project" value="InterPro"/>
</dbReference>
<feature type="repeat" description="PPR" evidence="2">
    <location>
        <begin position="492"/>
        <end position="526"/>
    </location>
</feature>
<dbReference type="InterPro" id="IPR002885">
    <property type="entry name" value="PPR_rpt"/>
</dbReference>
<evidence type="ECO:0000256" key="2">
    <source>
        <dbReference type="PROSITE-ProRule" id="PRU00708"/>
    </source>
</evidence>
<dbReference type="AlphaFoldDB" id="A0A8T2TZU5"/>
<feature type="repeat" description="PPR" evidence="2">
    <location>
        <begin position="187"/>
        <end position="221"/>
    </location>
</feature>
<dbReference type="Proteomes" id="UP000825935">
    <property type="component" value="Chromosome 10"/>
</dbReference>
<dbReference type="OrthoDB" id="10343611at2759"/>
<evidence type="ECO:0000313" key="3">
    <source>
        <dbReference type="EMBL" id="KAH7427093.1"/>
    </source>
</evidence>
<dbReference type="Pfam" id="PF13041">
    <property type="entry name" value="PPR_2"/>
    <property type="match status" value="6"/>
</dbReference>
<dbReference type="FunFam" id="1.25.40.10:FF:000031">
    <property type="entry name" value="Pentatricopeptide repeat-containing protein mitochondrial"/>
    <property type="match status" value="2"/>
</dbReference>
<feature type="repeat" description="PPR" evidence="2">
    <location>
        <begin position="696"/>
        <end position="730"/>
    </location>
</feature>
<dbReference type="InterPro" id="IPR011990">
    <property type="entry name" value="TPR-like_helical_dom_sf"/>
</dbReference>
<dbReference type="NCBIfam" id="TIGR00756">
    <property type="entry name" value="PPR"/>
    <property type="match status" value="7"/>
</dbReference>
<evidence type="ECO:0000313" key="4">
    <source>
        <dbReference type="Proteomes" id="UP000825935"/>
    </source>
</evidence>
<reference evidence="3" key="1">
    <citation type="submission" date="2021-08" db="EMBL/GenBank/DDBJ databases">
        <title>WGS assembly of Ceratopteris richardii.</title>
        <authorList>
            <person name="Marchant D.B."/>
            <person name="Chen G."/>
            <person name="Jenkins J."/>
            <person name="Shu S."/>
            <person name="Leebens-Mack J."/>
            <person name="Grimwood J."/>
            <person name="Schmutz J."/>
            <person name="Soltis P."/>
            <person name="Soltis D."/>
            <person name="Chen Z.-H."/>
        </authorList>
    </citation>
    <scope>NUCLEOTIDE SEQUENCE</scope>
    <source>
        <strain evidence="3">Whitten #5841</strain>
        <tissue evidence="3">Leaf</tissue>
    </source>
</reference>
<evidence type="ECO:0000256" key="1">
    <source>
        <dbReference type="ARBA" id="ARBA00022737"/>
    </source>
</evidence>